<protein>
    <submittedName>
        <fullName evidence="1">Cyclase family protein</fullName>
    </submittedName>
</protein>
<comment type="caution">
    <text evidence="1">The sequence shown here is derived from an EMBL/GenBank/DDBJ whole genome shotgun (WGS) entry which is preliminary data.</text>
</comment>
<dbReference type="Gene3D" id="3.50.30.50">
    <property type="entry name" value="Putative cyclase"/>
    <property type="match status" value="1"/>
</dbReference>
<dbReference type="InterPro" id="IPR037175">
    <property type="entry name" value="KFase_sf"/>
</dbReference>
<dbReference type="AlphaFoldDB" id="A0A8J7KWY3"/>
<gene>
    <name evidence="1" type="ORF">I5677_13310</name>
</gene>
<organism evidence="1 2">
    <name type="scientific">Mobilitalea sibirica</name>
    <dbReference type="NCBI Taxonomy" id="1462919"/>
    <lineage>
        <taxon>Bacteria</taxon>
        <taxon>Bacillati</taxon>
        <taxon>Bacillota</taxon>
        <taxon>Clostridia</taxon>
        <taxon>Lachnospirales</taxon>
        <taxon>Lachnospiraceae</taxon>
        <taxon>Mobilitalea</taxon>
    </lineage>
</organism>
<dbReference type="EMBL" id="JAEAGR010000015">
    <property type="protein sequence ID" value="MBH1941875.1"/>
    <property type="molecule type" value="Genomic_DNA"/>
</dbReference>
<reference evidence="1" key="1">
    <citation type="submission" date="2020-12" db="EMBL/GenBank/DDBJ databases">
        <title>M. sibirica DSM 26468T genome.</title>
        <authorList>
            <person name="Thieme N."/>
            <person name="Rettenmaier R."/>
            <person name="Zverlov V."/>
            <person name="Liebl W."/>
        </authorList>
    </citation>
    <scope>NUCLEOTIDE SEQUENCE</scope>
    <source>
        <strain evidence="1">DSM 26468</strain>
    </source>
</reference>
<evidence type="ECO:0000313" key="2">
    <source>
        <dbReference type="Proteomes" id="UP000623269"/>
    </source>
</evidence>
<proteinExistence type="predicted"/>
<dbReference type="Pfam" id="PF04199">
    <property type="entry name" value="Cyclase"/>
    <property type="match status" value="1"/>
</dbReference>
<dbReference type="Proteomes" id="UP000623269">
    <property type="component" value="Unassembled WGS sequence"/>
</dbReference>
<dbReference type="RefSeq" id="WP_197662124.1">
    <property type="nucleotide sequence ID" value="NZ_JAEAGR010000015.1"/>
</dbReference>
<sequence length="197" mass="21668">MKLYDISQELFHGRVYPGDPAPEYERILKITEGAPCNLTKFNMGAHNATHLDAPYHFYENGITVEQIDLVRCVGPCTVISLSDYTLEELQKVLKVCNKRLLIKGKDTVTLEHAKLFNNYGILLVGVEGQSVGPEDAPIPVHLELLGKEVVLLEGLVLDEIVPGNYFLSAAPIKLGKCDGAPCRAILLDFDETATCNS</sequence>
<name>A0A8J7KWY3_9FIRM</name>
<accession>A0A8J7KWY3</accession>
<dbReference type="PANTHER" id="PTHR31118:SF32">
    <property type="entry name" value="KYNURENINE FORMAMIDASE"/>
    <property type="match status" value="1"/>
</dbReference>
<dbReference type="GO" id="GO:0004061">
    <property type="term" value="F:arylformamidase activity"/>
    <property type="evidence" value="ECO:0007669"/>
    <property type="project" value="InterPro"/>
</dbReference>
<dbReference type="SUPFAM" id="SSF102198">
    <property type="entry name" value="Putative cyclase"/>
    <property type="match status" value="1"/>
</dbReference>
<dbReference type="InterPro" id="IPR007325">
    <property type="entry name" value="KFase/CYL"/>
</dbReference>
<dbReference type="GO" id="GO:0019441">
    <property type="term" value="P:L-tryptophan catabolic process to kynurenine"/>
    <property type="evidence" value="ECO:0007669"/>
    <property type="project" value="InterPro"/>
</dbReference>
<keyword evidence="2" id="KW-1185">Reference proteome</keyword>
<dbReference type="PANTHER" id="PTHR31118">
    <property type="entry name" value="CYCLASE-LIKE PROTEIN 2"/>
    <property type="match status" value="1"/>
</dbReference>
<evidence type="ECO:0000313" key="1">
    <source>
        <dbReference type="EMBL" id="MBH1941875.1"/>
    </source>
</evidence>